<keyword evidence="3 6" id="KW-0812">Transmembrane</keyword>
<feature type="transmembrane region" description="Helical" evidence="6">
    <location>
        <begin position="150"/>
        <end position="169"/>
    </location>
</feature>
<dbReference type="RefSeq" id="WP_271139675.1">
    <property type="nucleotide sequence ID" value="NZ_JAPYYP010000005.1"/>
</dbReference>
<comment type="subcellular location">
    <subcellularLocation>
        <location evidence="6">Cell membrane</location>
        <topology evidence="6">Multi-pass membrane protein</topology>
    </subcellularLocation>
    <subcellularLocation>
        <location evidence="1">Membrane</location>
        <topology evidence="1">Multi-pass membrane protein</topology>
    </subcellularLocation>
</comment>
<reference evidence="8" key="1">
    <citation type="submission" date="2022-12" db="EMBL/GenBank/DDBJ databases">
        <title>Draft genome sequence of the thermophilic strain Brevibacillus thermoruber HT42, isolated from Los Humeros, Puebla, Mexico, with biotechnological potential.</title>
        <authorList>
            <person name="Lara Sanchez J."/>
            <person name="Solis Palacios R."/>
            <person name="Bustos Baena A.S."/>
            <person name="Ruz Baez A.E."/>
            <person name="Espinosa Luna G."/>
            <person name="Oliart Ros R.M."/>
        </authorList>
    </citation>
    <scope>NUCLEOTIDE SEQUENCE</scope>
    <source>
        <strain evidence="8">HT42</strain>
    </source>
</reference>
<dbReference type="InterPro" id="IPR051204">
    <property type="entry name" value="ABC_transp_perm/SBD"/>
</dbReference>
<evidence type="ECO:0000259" key="7">
    <source>
        <dbReference type="PROSITE" id="PS50928"/>
    </source>
</evidence>
<protein>
    <submittedName>
        <fullName evidence="8">ABC transporter permease</fullName>
    </submittedName>
</protein>
<keyword evidence="9" id="KW-1185">Reference proteome</keyword>
<name>A0A9X3TQ04_9BACL</name>
<dbReference type="SUPFAM" id="SSF161098">
    <property type="entry name" value="MetI-like"/>
    <property type="match status" value="1"/>
</dbReference>
<evidence type="ECO:0000256" key="3">
    <source>
        <dbReference type="ARBA" id="ARBA00022692"/>
    </source>
</evidence>
<keyword evidence="4 6" id="KW-1133">Transmembrane helix</keyword>
<feature type="transmembrane region" description="Helical" evidence="6">
    <location>
        <begin position="126"/>
        <end position="144"/>
    </location>
</feature>
<keyword evidence="2 6" id="KW-0813">Transport</keyword>
<evidence type="ECO:0000256" key="1">
    <source>
        <dbReference type="ARBA" id="ARBA00004141"/>
    </source>
</evidence>
<comment type="similarity">
    <text evidence="6">Belongs to the binding-protein-dependent transport system permease family.</text>
</comment>
<dbReference type="Proteomes" id="UP001151071">
    <property type="component" value="Unassembled WGS sequence"/>
</dbReference>
<gene>
    <name evidence="8" type="ORF">O3V59_06005</name>
</gene>
<evidence type="ECO:0000256" key="4">
    <source>
        <dbReference type="ARBA" id="ARBA00022989"/>
    </source>
</evidence>
<dbReference type="Pfam" id="PF00528">
    <property type="entry name" value="BPD_transp_1"/>
    <property type="match status" value="1"/>
</dbReference>
<dbReference type="InterPro" id="IPR035906">
    <property type="entry name" value="MetI-like_sf"/>
</dbReference>
<dbReference type="GO" id="GO:0031460">
    <property type="term" value="P:glycine betaine transport"/>
    <property type="evidence" value="ECO:0007669"/>
    <property type="project" value="TreeGrafter"/>
</dbReference>
<dbReference type="Gene3D" id="1.10.3720.10">
    <property type="entry name" value="MetI-like"/>
    <property type="match status" value="1"/>
</dbReference>
<dbReference type="PANTHER" id="PTHR30177:SF4">
    <property type="entry name" value="OSMOPROTECTANT IMPORT PERMEASE PROTEIN OSMW"/>
    <property type="match status" value="1"/>
</dbReference>
<evidence type="ECO:0000256" key="5">
    <source>
        <dbReference type="ARBA" id="ARBA00023136"/>
    </source>
</evidence>
<evidence type="ECO:0000256" key="2">
    <source>
        <dbReference type="ARBA" id="ARBA00022448"/>
    </source>
</evidence>
<dbReference type="AlphaFoldDB" id="A0A9X3TQ04"/>
<feature type="transmembrane region" description="Helical" evidence="6">
    <location>
        <begin position="20"/>
        <end position="43"/>
    </location>
</feature>
<evidence type="ECO:0000256" key="6">
    <source>
        <dbReference type="RuleBase" id="RU363032"/>
    </source>
</evidence>
<sequence length="211" mass="22211">MLQDLQAYFATNASVFFTNAVQHVVLSLTSIVLAMLICMPLGVFISRKARIADAVINAVNVCRVVPSLAVLALAMPLLGVGFLPALLALTVLACPPILINTYTAFKEMDPLIREAAKGMGMSPMQTIVQVEFPLALPVIVAGVRTASVEIIASASLAVLIGGGGLGNYIMNGIAMFNVMFLMLGAVPIALLAIVSEVGFSLLLKRVTMYTS</sequence>
<dbReference type="PANTHER" id="PTHR30177">
    <property type="entry name" value="GLYCINE BETAINE/L-PROLINE TRANSPORT SYSTEM PERMEASE PROTEIN PROW"/>
    <property type="match status" value="1"/>
</dbReference>
<dbReference type="GO" id="GO:0055085">
    <property type="term" value="P:transmembrane transport"/>
    <property type="evidence" value="ECO:0007669"/>
    <property type="project" value="InterPro"/>
</dbReference>
<organism evidence="8 9">
    <name type="scientific">Brevibacillus thermoruber</name>
    <dbReference type="NCBI Taxonomy" id="33942"/>
    <lineage>
        <taxon>Bacteria</taxon>
        <taxon>Bacillati</taxon>
        <taxon>Bacillota</taxon>
        <taxon>Bacilli</taxon>
        <taxon>Bacillales</taxon>
        <taxon>Paenibacillaceae</taxon>
        <taxon>Brevibacillus</taxon>
    </lineage>
</organism>
<evidence type="ECO:0000313" key="8">
    <source>
        <dbReference type="EMBL" id="MDA5107903.1"/>
    </source>
</evidence>
<dbReference type="PROSITE" id="PS50928">
    <property type="entry name" value="ABC_TM1"/>
    <property type="match status" value="1"/>
</dbReference>
<dbReference type="EMBL" id="JAPYYP010000005">
    <property type="protein sequence ID" value="MDA5107903.1"/>
    <property type="molecule type" value="Genomic_DNA"/>
</dbReference>
<dbReference type="GO" id="GO:0005886">
    <property type="term" value="C:plasma membrane"/>
    <property type="evidence" value="ECO:0007669"/>
    <property type="project" value="UniProtKB-SubCell"/>
</dbReference>
<accession>A0A9X3TQ04</accession>
<dbReference type="CDD" id="cd06261">
    <property type="entry name" value="TM_PBP2"/>
    <property type="match status" value="1"/>
</dbReference>
<evidence type="ECO:0000313" key="9">
    <source>
        <dbReference type="Proteomes" id="UP001151071"/>
    </source>
</evidence>
<proteinExistence type="inferred from homology"/>
<comment type="caution">
    <text evidence="8">The sequence shown here is derived from an EMBL/GenBank/DDBJ whole genome shotgun (WGS) entry which is preliminary data.</text>
</comment>
<feature type="transmembrane region" description="Helical" evidence="6">
    <location>
        <begin position="181"/>
        <end position="203"/>
    </location>
</feature>
<dbReference type="InterPro" id="IPR000515">
    <property type="entry name" value="MetI-like"/>
</dbReference>
<keyword evidence="5 6" id="KW-0472">Membrane</keyword>
<feature type="domain" description="ABC transmembrane type-1" evidence="7">
    <location>
        <begin position="20"/>
        <end position="203"/>
    </location>
</feature>